<organism evidence="2 3">
    <name type="scientific">Romanomermis culicivorax</name>
    <name type="common">Nematode worm</name>
    <dbReference type="NCBI Taxonomy" id="13658"/>
    <lineage>
        <taxon>Eukaryota</taxon>
        <taxon>Metazoa</taxon>
        <taxon>Ecdysozoa</taxon>
        <taxon>Nematoda</taxon>
        <taxon>Enoplea</taxon>
        <taxon>Dorylaimia</taxon>
        <taxon>Mermithida</taxon>
        <taxon>Mermithoidea</taxon>
        <taxon>Mermithidae</taxon>
        <taxon>Romanomermis</taxon>
    </lineage>
</organism>
<proteinExistence type="predicted"/>
<keyword evidence="1" id="KW-0812">Transmembrane</keyword>
<keyword evidence="1" id="KW-0472">Membrane</keyword>
<feature type="transmembrane region" description="Helical" evidence="1">
    <location>
        <begin position="75"/>
        <end position="102"/>
    </location>
</feature>
<feature type="transmembrane region" description="Helical" evidence="1">
    <location>
        <begin position="155"/>
        <end position="175"/>
    </location>
</feature>
<sequence>MYNNTLSYTQRSILYSLLFANLACILFYAIVLVGILKHYKAFGVVYLQFIVVVAFQDLSVLITPIWLYFPDPNTIPIPIILIVAIFYYVSIISELLTHTLIACNRFVAIVYIQHYKSIFTVKFCRLCLLACFAVAFLCIPVTLMPSISSLVNKVVNGVCWLATMLLYTIAGIVSVKRVRKSLTHNRNNGSDFRRELKLLIQAALTTLVMSAVLISQFLPACSSFECNVRSYFIILFYGSSTPLSYLVVDRTLISYLKKLMCRKSNKVATTVSNL</sequence>
<feature type="transmembrane region" description="Helical" evidence="1">
    <location>
        <begin position="123"/>
        <end position="143"/>
    </location>
</feature>
<feature type="transmembrane region" description="Helical" evidence="1">
    <location>
        <begin position="230"/>
        <end position="248"/>
    </location>
</feature>
<dbReference type="Proteomes" id="UP000887565">
    <property type="component" value="Unplaced"/>
</dbReference>
<dbReference type="WBParaSite" id="nRc.2.0.1.t09889-RA">
    <property type="protein sequence ID" value="nRc.2.0.1.t09889-RA"/>
    <property type="gene ID" value="nRc.2.0.1.g09889"/>
</dbReference>
<feature type="transmembrane region" description="Helical" evidence="1">
    <location>
        <begin position="196"/>
        <end position="218"/>
    </location>
</feature>
<protein>
    <submittedName>
        <fullName evidence="3">G-protein coupled receptors family 1 profile domain-containing protein</fullName>
    </submittedName>
</protein>
<dbReference type="CDD" id="cd00637">
    <property type="entry name" value="7tm_classA_rhodopsin-like"/>
    <property type="match status" value="1"/>
</dbReference>
<feature type="transmembrane region" description="Helical" evidence="1">
    <location>
        <begin position="12"/>
        <end position="36"/>
    </location>
</feature>
<reference evidence="3" key="1">
    <citation type="submission" date="2022-11" db="UniProtKB">
        <authorList>
            <consortium name="WormBaseParasite"/>
        </authorList>
    </citation>
    <scope>IDENTIFICATION</scope>
</reference>
<feature type="transmembrane region" description="Helical" evidence="1">
    <location>
        <begin position="43"/>
        <end position="69"/>
    </location>
</feature>
<name>A0A915I6X3_ROMCU</name>
<dbReference type="Gene3D" id="1.20.1070.10">
    <property type="entry name" value="Rhodopsin 7-helix transmembrane proteins"/>
    <property type="match status" value="1"/>
</dbReference>
<dbReference type="SUPFAM" id="SSF81321">
    <property type="entry name" value="Family A G protein-coupled receptor-like"/>
    <property type="match status" value="1"/>
</dbReference>
<accession>A0A915I6X3</accession>
<evidence type="ECO:0000313" key="3">
    <source>
        <dbReference type="WBParaSite" id="nRc.2.0.1.t09889-RA"/>
    </source>
</evidence>
<dbReference type="AlphaFoldDB" id="A0A915I6X3"/>
<evidence type="ECO:0000256" key="1">
    <source>
        <dbReference type="SAM" id="Phobius"/>
    </source>
</evidence>
<evidence type="ECO:0000313" key="2">
    <source>
        <dbReference type="Proteomes" id="UP000887565"/>
    </source>
</evidence>
<keyword evidence="1" id="KW-1133">Transmembrane helix</keyword>
<keyword evidence="2" id="KW-1185">Reference proteome</keyword>